<proteinExistence type="inferred from homology"/>
<dbReference type="InterPro" id="IPR010310">
    <property type="entry name" value="T7SS_ESAT-6-like"/>
</dbReference>
<sequence>MSGGVLGVPSEELQRVSRLIAATAAGLTSELGALDSEVSGFLGSGWHGGSASAFAEQWVKFHEGAKLVTQGLTQMSGLLVSNKESFENQEAANTANVNAASA</sequence>
<evidence type="ECO:0000313" key="2">
    <source>
        <dbReference type="EMBL" id="RIT29258.1"/>
    </source>
</evidence>
<comment type="caution">
    <text evidence="2">The sequence shown here is derived from an EMBL/GenBank/DDBJ whole genome shotgun (WGS) entry which is preliminary data.</text>
</comment>
<reference evidence="2 3" key="1">
    <citation type="submission" date="2018-08" db="EMBL/GenBank/DDBJ databases">
        <title>Linezolid Resistance in Mycobacterium abscessus: MIC Distribution and Comprehensive Investigation of Resistance Mechanisms.</title>
        <authorList>
            <person name="Ye M."/>
            <person name="Xu L."/>
            <person name="Zou Y."/>
            <person name="Li B."/>
            <person name="Guo Q."/>
            <person name="Zhang Y."/>
            <person name="Zhan M."/>
            <person name="Xu B."/>
            <person name="Yu F."/>
            <person name="Zhang Z."/>
            <person name="Chu H."/>
        </authorList>
    </citation>
    <scope>NUCLEOTIDE SEQUENCE [LARGE SCALE GENOMIC DNA]</scope>
    <source>
        <strain evidence="2 3">G143</strain>
    </source>
</reference>
<evidence type="ECO:0000256" key="1">
    <source>
        <dbReference type="RuleBase" id="RU362001"/>
    </source>
</evidence>
<evidence type="ECO:0000313" key="3">
    <source>
        <dbReference type="Proteomes" id="UP000284557"/>
    </source>
</evidence>
<organism evidence="2 3">
    <name type="scientific">Mycobacteroides abscessus</name>
    <dbReference type="NCBI Taxonomy" id="36809"/>
    <lineage>
        <taxon>Bacteria</taxon>
        <taxon>Bacillati</taxon>
        <taxon>Actinomycetota</taxon>
        <taxon>Actinomycetes</taxon>
        <taxon>Mycobacteriales</taxon>
        <taxon>Mycobacteriaceae</taxon>
        <taxon>Mycobacteroides</taxon>
    </lineage>
</organism>
<gene>
    <name evidence="2" type="ORF">D2E76_25445</name>
</gene>
<dbReference type="RefSeq" id="WP_100481074.1">
    <property type="nucleotide sequence ID" value="NZ_QDET01000004.1"/>
</dbReference>
<dbReference type="Pfam" id="PF06013">
    <property type="entry name" value="WXG100"/>
    <property type="match status" value="1"/>
</dbReference>
<dbReference type="NCBIfam" id="TIGR03930">
    <property type="entry name" value="WXG100_ESAT6"/>
    <property type="match status" value="1"/>
</dbReference>
<name>A0ABD7HH58_9MYCO</name>
<dbReference type="SUPFAM" id="SSF140453">
    <property type="entry name" value="EsxAB dimer-like"/>
    <property type="match status" value="1"/>
</dbReference>
<dbReference type="EMBL" id="QXBN01000033">
    <property type="protein sequence ID" value="RIT29258.1"/>
    <property type="molecule type" value="Genomic_DNA"/>
</dbReference>
<protein>
    <recommendedName>
        <fullName evidence="1">ESAT-6-like protein</fullName>
    </recommendedName>
</protein>
<dbReference type="AlphaFoldDB" id="A0ABD7HH58"/>
<dbReference type="InterPro" id="IPR036689">
    <property type="entry name" value="ESAT-6-like_sf"/>
</dbReference>
<accession>A0ABD7HH58</accession>
<dbReference type="Gene3D" id="1.10.287.1060">
    <property type="entry name" value="ESAT-6-like"/>
    <property type="match status" value="1"/>
</dbReference>
<dbReference type="Proteomes" id="UP000284557">
    <property type="component" value="Unassembled WGS sequence"/>
</dbReference>
<comment type="similarity">
    <text evidence="1">Belongs to the WXG100 family.</text>
</comment>